<name>A0ABW1CWE1_9ACTN</name>
<dbReference type="RefSeq" id="WP_379518245.1">
    <property type="nucleotide sequence ID" value="NZ_JBHSPA010000039.1"/>
</dbReference>
<protein>
    <recommendedName>
        <fullName evidence="3">Immunity protein 35 domain-containing protein</fullName>
    </recommendedName>
</protein>
<evidence type="ECO:0008006" key="3">
    <source>
        <dbReference type="Google" id="ProtNLM"/>
    </source>
</evidence>
<evidence type="ECO:0000313" key="1">
    <source>
        <dbReference type="EMBL" id="MFC5828746.1"/>
    </source>
</evidence>
<proteinExistence type="predicted"/>
<reference evidence="2" key="1">
    <citation type="journal article" date="2019" name="Int. J. Syst. Evol. Microbiol.">
        <title>The Global Catalogue of Microorganisms (GCM) 10K type strain sequencing project: providing services to taxonomists for standard genome sequencing and annotation.</title>
        <authorList>
            <consortium name="The Broad Institute Genomics Platform"/>
            <consortium name="The Broad Institute Genome Sequencing Center for Infectious Disease"/>
            <person name="Wu L."/>
            <person name="Ma J."/>
        </authorList>
    </citation>
    <scope>NUCLEOTIDE SEQUENCE [LARGE SCALE GENOMIC DNA]</scope>
    <source>
        <strain evidence="2">CCUG 53903</strain>
    </source>
</reference>
<dbReference type="EMBL" id="JBHSPA010000039">
    <property type="protein sequence ID" value="MFC5828746.1"/>
    <property type="molecule type" value="Genomic_DNA"/>
</dbReference>
<dbReference type="Proteomes" id="UP001596058">
    <property type="component" value="Unassembled WGS sequence"/>
</dbReference>
<organism evidence="1 2">
    <name type="scientific">Nonomuraea insulae</name>
    <dbReference type="NCBI Taxonomy" id="1616787"/>
    <lineage>
        <taxon>Bacteria</taxon>
        <taxon>Bacillati</taxon>
        <taxon>Actinomycetota</taxon>
        <taxon>Actinomycetes</taxon>
        <taxon>Streptosporangiales</taxon>
        <taxon>Streptosporangiaceae</taxon>
        <taxon>Nonomuraea</taxon>
    </lineage>
</organism>
<gene>
    <name evidence="1" type="ORF">ACFPZ3_33175</name>
</gene>
<sequence length="114" mass="13115">MSSIKERRRACEETLLAALRNQLVERDVSAVLLIEDSGRPGVEVLDVAGRTRRIYVHLQFRWFYWGDQSDERVFCLELPTAVARVQQAAQDGWRRGEQGELSFNLGALAEAYRF</sequence>
<evidence type="ECO:0000313" key="2">
    <source>
        <dbReference type="Proteomes" id="UP001596058"/>
    </source>
</evidence>
<keyword evidence="2" id="KW-1185">Reference proteome</keyword>
<accession>A0ABW1CWE1</accession>
<comment type="caution">
    <text evidence="1">The sequence shown here is derived from an EMBL/GenBank/DDBJ whole genome shotgun (WGS) entry which is preliminary data.</text>
</comment>